<gene>
    <name evidence="1" type="ORF">CHS0354_022405</name>
</gene>
<keyword evidence="2" id="KW-1185">Reference proteome</keyword>
<reference evidence="1" key="2">
    <citation type="journal article" date="2021" name="Genome Biol. Evol.">
        <title>Developing a high-quality reference genome for a parasitic bivalve with doubly uniparental inheritance (Bivalvia: Unionida).</title>
        <authorList>
            <person name="Smith C.H."/>
        </authorList>
    </citation>
    <scope>NUCLEOTIDE SEQUENCE</scope>
    <source>
        <strain evidence="1">CHS0354</strain>
        <tissue evidence="1">Mantle</tissue>
    </source>
</reference>
<dbReference type="PANTHER" id="PTHR33906">
    <property type="entry name" value="INTRAFLAGELLAR TRANSPORT PROTEIN 25 HOMOLOG"/>
    <property type="match status" value="1"/>
</dbReference>
<dbReference type="InterPro" id="IPR033558">
    <property type="entry name" value="IFT25"/>
</dbReference>
<organism evidence="1 2">
    <name type="scientific">Potamilus streckersoni</name>
    <dbReference type="NCBI Taxonomy" id="2493646"/>
    <lineage>
        <taxon>Eukaryota</taxon>
        <taxon>Metazoa</taxon>
        <taxon>Spiralia</taxon>
        <taxon>Lophotrochozoa</taxon>
        <taxon>Mollusca</taxon>
        <taxon>Bivalvia</taxon>
        <taxon>Autobranchia</taxon>
        <taxon>Heteroconchia</taxon>
        <taxon>Palaeoheterodonta</taxon>
        <taxon>Unionida</taxon>
        <taxon>Unionoidea</taxon>
        <taxon>Unionidae</taxon>
        <taxon>Ambleminae</taxon>
        <taxon>Lampsilini</taxon>
        <taxon>Potamilus</taxon>
    </lineage>
</organism>
<dbReference type="SUPFAM" id="SSF49785">
    <property type="entry name" value="Galactose-binding domain-like"/>
    <property type="match status" value="1"/>
</dbReference>
<dbReference type="GO" id="GO:0005929">
    <property type="term" value="C:cilium"/>
    <property type="evidence" value="ECO:0007669"/>
    <property type="project" value="TreeGrafter"/>
</dbReference>
<evidence type="ECO:0008006" key="3">
    <source>
        <dbReference type="Google" id="ProtNLM"/>
    </source>
</evidence>
<dbReference type="PROSITE" id="PS51257">
    <property type="entry name" value="PROKAR_LIPOPROTEIN"/>
    <property type="match status" value="1"/>
</dbReference>
<dbReference type="GO" id="GO:0005813">
    <property type="term" value="C:centrosome"/>
    <property type="evidence" value="ECO:0007669"/>
    <property type="project" value="TreeGrafter"/>
</dbReference>
<reference evidence="1" key="3">
    <citation type="submission" date="2023-05" db="EMBL/GenBank/DDBJ databases">
        <authorList>
            <person name="Smith C.H."/>
        </authorList>
    </citation>
    <scope>NUCLEOTIDE SEQUENCE</scope>
    <source>
        <strain evidence="1">CHS0354</strain>
        <tissue evidence="1">Mantle</tissue>
    </source>
</reference>
<dbReference type="PANTHER" id="PTHR33906:SF1">
    <property type="entry name" value="INTRAFLAGELLAR TRANSPORT PROTEIN 25 HOMOLOG"/>
    <property type="match status" value="1"/>
</dbReference>
<dbReference type="GO" id="GO:0030992">
    <property type="term" value="C:intraciliary transport particle B"/>
    <property type="evidence" value="ECO:0007669"/>
    <property type="project" value="InterPro"/>
</dbReference>
<dbReference type="GO" id="GO:0042073">
    <property type="term" value="P:intraciliary transport"/>
    <property type="evidence" value="ECO:0007669"/>
    <property type="project" value="InterPro"/>
</dbReference>
<comment type="caution">
    <text evidence="1">The sequence shown here is derived from an EMBL/GenBank/DDBJ whole genome shotgun (WGS) entry which is preliminary data.</text>
</comment>
<dbReference type="EMBL" id="JAEAOA010001358">
    <property type="protein sequence ID" value="KAK3599837.1"/>
    <property type="molecule type" value="Genomic_DNA"/>
</dbReference>
<sequence length="140" mass="15869">MFDVASKLAGAQIVLATSCDDRYPPENIIDGSDETFWPTTGLFPQEFVLTFGSMMEIKRINLACYNVKRIIFEKSEAPEPLKFEPLTERVLEKTDRTLQHEEFSIPGGTHIMHLRVLIESGYDHFVSMHKLSIDGNALHG</sequence>
<accession>A0AAE0W462</accession>
<dbReference type="InterPro" id="IPR008979">
    <property type="entry name" value="Galactose-bd-like_sf"/>
</dbReference>
<name>A0AAE0W462_9BIVA</name>
<proteinExistence type="predicted"/>
<protein>
    <recommendedName>
        <fullName evidence="3">Intraflagellar transport protein 25 homolog</fullName>
    </recommendedName>
</protein>
<dbReference type="Gene3D" id="2.60.120.260">
    <property type="entry name" value="Galactose-binding domain-like"/>
    <property type="match status" value="1"/>
</dbReference>
<evidence type="ECO:0000313" key="2">
    <source>
        <dbReference type="Proteomes" id="UP001195483"/>
    </source>
</evidence>
<evidence type="ECO:0000313" key="1">
    <source>
        <dbReference type="EMBL" id="KAK3599837.1"/>
    </source>
</evidence>
<dbReference type="Proteomes" id="UP001195483">
    <property type="component" value="Unassembled WGS sequence"/>
</dbReference>
<dbReference type="AlphaFoldDB" id="A0AAE0W462"/>
<reference evidence="1" key="1">
    <citation type="journal article" date="2021" name="Genome Biol. Evol.">
        <title>A High-Quality Reference Genome for a Parasitic Bivalve with Doubly Uniparental Inheritance (Bivalvia: Unionida).</title>
        <authorList>
            <person name="Smith C.H."/>
        </authorList>
    </citation>
    <scope>NUCLEOTIDE SEQUENCE</scope>
    <source>
        <strain evidence="1">CHS0354</strain>
    </source>
</reference>